<proteinExistence type="predicted"/>
<dbReference type="InterPro" id="IPR035983">
    <property type="entry name" value="Hect_E3_ubiquitin_ligase"/>
</dbReference>
<dbReference type="PROSITE" id="PS50237">
    <property type="entry name" value="HECT"/>
    <property type="match status" value="1"/>
</dbReference>
<dbReference type="AlphaFoldDB" id="D0NUV6"/>
<feature type="domain" description="HECT" evidence="4">
    <location>
        <begin position="38"/>
        <end position="137"/>
    </location>
</feature>
<organism evidence="5 6">
    <name type="scientific">Phytophthora infestans (strain T30-4)</name>
    <name type="common">Potato late blight agent</name>
    <dbReference type="NCBI Taxonomy" id="403677"/>
    <lineage>
        <taxon>Eukaryota</taxon>
        <taxon>Sar</taxon>
        <taxon>Stramenopiles</taxon>
        <taxon>Oomycota</taxon>
        <taxon>Peronosporomycetes</taxon>
        <taxon>Peronosporales</taxon>
        <taxon>Peronosporaceae</taxon>
        <taxon>Phytophthora</taxon>
    </lineage>
</organism>
<dbReference type="VEuPathDB" id="FungiDB:PITG_16783"/>
<dbReference type="SUPFAM" id="SSF56204">
    <property type="entry name" value="Hect, E3 ligase catalytic domain"/>
    <property type="match status" value="1"/>
</dbReference>
<sequence>MKPLDFAQFLKYEGADDALSVEAYISNVLEEKFGPASGIGWQLQIIRCGFTRVVGIDLLGSVGISEADLVESICGSSSGPSDDFFINEVFRVVADTDFTDCQPLMNVFWQTVNGFEPHLKRKLIKFVTGVDTLPLAGTETCDNTLELPNYWKALCWREQHDEHEANSKLEEKLKLLLSKKLYDAVEYSSGYGLDGTSAVADVLTGKAEYEKLAKEESYDSLDIPALSDGYLLDKDAPLSPQRLENDEVETDAALAADSEANPAESPAVDVPPRPEESYEDDYDDWEEEPVTSDVKF</sequence>
<dbReference type="Pfam" id="PF00632">
    <property type="entry name" value="HECT"/>
    <property type="match status" value="1"/>
</dbReference>
<evidence type="ECO:0000313" key="5">
    <source>
        <dbReference type="EMBL" id="EEY65479.1"/>
    </source>
</evidence>
<keyword evidence="6" id="KW-1185">Reference proteome</keyword>
<dbReference type="InParanoid" id="D0NUV6"/>
<dbReference type="OMA" id="CWREQHD"/>
<accession>D0NUV6</accession>
<dbReference type="Proteomes" id="UP000006643">
    <property type="component" value="Unassembled WGS sequence"/>
</dbReference>
<evidence type="ECO:0000313" key="6">
    <source>
        <dbReference type="Proteomes" id="UP000006643"/>
    </source>
</evidence>
<protein>
    <recommendedName>
        <fullName evidence="4">HECT domain-containing protein</fullName>
    </recommendedName>
</protein>
<reference evidence="6" key="1">
    <citation type="journal article" date="2009" name="Nature">
        <title>Genome sequence and analysis of the Irish potato famine pathogen Phytophthora infestans.</title>
        <authorList>
            <consortium name="The Broad Institute Genome Sequencing Platform"/>
            <person name="Haas B.J."/>
            <person name="Kamoun S."/>
            <person name="Zody M.C."/>
            <person name="Jiang R.H."/>
            <person name="Handsaker R.E."/>
            <person name="Cano L.M."/>
            <person name="Grabherr M."/>
            <person name="Kodira C.D."/>
            <person name="Raffaele S."/>
            <person name="Torto-Alalibo T."/>
            <person name="Bozkurt T.O."/>
            <person name="Ah-Fong A.M."/>
            <person name="Alvarado L."/>
            <person name="Anderson V.L."/>
            <person name="Armstrong M.R."/>
            <person name="Avrova A."/>
            <person name="Baxter L."/>
            <person name="Beynon J."/>
            <person name="Boevink P.C."/>
            <person name="Bollmann S.R."/>
            <person name="Bos J.I."/>
            <person name="Bulone V."/>
            <person name="Cai G."/>
            <person name="Cakir C."/>
            <person name="Carrington J.C."/>
            <person name="Chawner M."/>
            <person name="Conti L."/>
            <person name="Costanzo S."/>
            <person name="Ewan R."/>
            <person name="Fahlgren N."/>
            <person name="Fischbach M.A."/>
            <person name="Fugelstad J."/>
            <person name="Gilroy E.M."/>
            <person name="Gnerre S."/>
            <person name="Green P.J."/>
            <person name="Grenville-Briggs L.J."/>
            <person name="Griffith J."/>
            <person name="Grunwald N.J."/>
            <person name="Horn K."/>
            <person name="Horner N.R."/>
            <person name="Hu C.H."/>
            <person name="Huitema E."/>
            <person name="Jeong D.H."/>
            <person name="Jones A.M."/>
            <person name="Jones J.D."/>
            <person name="Jones R.W."/>
            <person name="Karlsson E.K."/>
            <person name="Kunjeti S.G."/>
            <person name="Lamour K."/>
            <person name="Liu Z."/>
            <person name="Ma L."/>
            <person name="Maclean D."/>
            <person name="Chibucos M.C."/>
            <person name="McDonald H."/>
            <person name="McWalters J."/>
            <person name="Meijer H.J."/>
            <person name="Morgan W."/>
            <person name="Morris P.F."/>
            <person name="Munro C.A."/>
            <person name="O'Neill K."/>
            <person name="Ospina-Giraldo M."/>
            <person name="Pinzon A."/>
            <person name="Pritchard L."/>
            <person name="Ramsahoye B."/>
            <person name="Ren Q."/>
            <person name="Restrepo S."/>
            <person name="Roy S."/>
            <person name="Sadanandom A."/>
            <person name="Savidor A."/>
            <person name="Schornack S."/>
            <person name="Schwartz D.C."/>
            <person name="Schumann U.D."/>
            <person name="Schwessinger B."/>
            <person name="Seyer L."/>
            <person name="Sharpe T."/>
            <person name="Silvar C."/>
            <person name="Song J."/>
            <person name="Studholme D.J."/>
            <person name="Sykes S."/>
            <person name="Thines M."/>
            <person name="van de Vondervoort P.J."/>
            <person name="Phuntumart V."/>
            <person name="Wawra S."/>
            <person name="Weide R."/>
            <person name="Win J."/>
            <person name="Young C."/>
            <person name="Zhou S."/>
            <person name="Fry W."/>
            <person name="Meyers B.C."/>
            <person name="van West P."/>
            <person name="Ristaino J."/>
            <person name="Govers F."/>
            <person name="Birch P.R."/>
            <person name="Whisson S.C."/>
            <person name="Judelson H.S."/>
            <person name="Nusbaum C."/>
        </authorList>
    </citation>
    <scope>NUCLEOTIDE SEQUENCE [LARGE SCALE GENOMIC DNA]</scope>
    <source>
        <strain evidence="6">T30-4</strain>
    </source>
</reference>
<keyword evidence="1 2" id="KW-0833">Ubl conjugation pathway</keyword>
<evidence type="ECO:0000256" key="3">
    <source>
        <dbReference type="SAM" id="MobiDB-lite"/>
    </source>
</evidence>
<name>D0NUV6_PHYIT</name>
<dbReference type="InterPro" id="IPR000569">
    <property type="entry name" value="HECT_dom"/>
</dbReference>
<dbReference type="OrthoDB" id="423283at2759"/>
<gene>
    <name evidence="5" type="ORF">PITG_16783</name>
</gene>
<comment type="caution">
    <text evidence="2">Lacks conserved residue(s) required for the propagation of feature annotation.</text>
</comment>
<dbReference type="KEGG" id="pif:PITG_16783"/>
<evidence type="ECO:0000256" key="1">
    <source>
        <dbReference type="ARBA" id="ARBA00022786"/>
    </source>
</evidence>
<dbReference type="HOGENOM" id="CLU_872825_0_0_1"/>
<feature type="region of interest" description="Disordered" evidence="3">
    <location>
        <begin position="236"/>
        <end position="296"/>
    </location>
</feature>
<dbReference type="EMBL" id="DS028166">
    <property type="protein sequence ID" value="EEY65479.1"/>
    <property type="molecule type" value="Genomic_DNA"/>
</dbReference>
<evidence type="ECO:0000256" key="2">
    <source>
        <dbReference type="PROSITE-ProRule" id="PRU00104"/>
    </source>
</evidence>
<dbReference type="GO" id="GO:0004842">
    <property type="term" value="F:ubiquitin-protein transferase activity"/>
    <property type="evidence" value="ECO:0007669"/>
    <property type="project" value="InterPro"/>
</dbReference>
<dbReference type="RefSeq" id="XP_002897108.1">
    <property type="nucleotide sequence ID" value="XM_002897062.1"/>
</dbReference>
<evidence type="ECO:0000259" key="4">
    <source>
        <dbReference type="PROSITE" id="PS50237"/>
    </source>
</evidence>
<dbReference type="Gene3D" id="3.30.2410.10">
    <property type="entry name" value="Hect, E3 ligase catalytic domain"/>
    <property type="match status" value="1"/>
</dbReference>
<dbReference type="GeneID" id="9468710"/>
<feature type="compositionally biased region" description="Acidic residues" evidence="3">
    <location>
        <begin position="277"/>
        <end position="290"/>
    </location>
</feature>